<reference evidence="2" key="1">
    <citation type="submission" date="2018-02" db="EMBL/GenBank/DDBJ databases">
        <title>Rhizophora mucronata_Transcriptome.</title>
        <authorList>
            <person name="Meera S.P."/>
            <person name="Sreeshan A."/>
            <person name="Augustine A."/>
        </authorList>
    </citation>
    <scope>NUCLEOTIDE SEQUENCE</scope>
    <source>
        <tissue evidence="2">Leaf</tissue>
    </source>
</reference>
<dbReference type="PANTHER" id="PTHR46085">
    <property type="entry name" value="ARFGAP/RECO-RELATED"/>
    <property type="match status" value="1"/>
</dbReference>
<dbReference type="InterPro" id="IPR044820">
    <property type="entry name" value="AGD14-like"/>
</dbReference>
<organism evidence="2">
    <name type="scientific">Rhizophora mucronata</name>
    <name type="common">Asiatic mangrove</name>
    <dbReference type="NCBI Taxonomy" id="61149"/>
    <lineage>
        <taxon>Eukaryota</taxon>
        <taxon>Viridiplantae</taxon>
        <taxon>Streptophyta</taxon>
        <taxon>Embryophyta</taxon>
        <taxon>Tracheophyta</taxon>
        <taxon>Spermatophyta</taxon>
        <taxon>Magnoliopsida</taxon>
        <taxon>eudicotyledons</taxon>
        <taxon>Gunneridae</taxon>
        <taxon>Pentapetalae</taxon>
        <taxon>rosids</taxon>
        <taxon>fabids</taxon>
        <taxon>Malpighiales</taxon>
        <taxon>Rhizophoraceae</taxon>
        <taxon>Rhizophora</taxon>
    </lineage>
</organism>
<accession>A0A2P2MNU2</accession>
<name>A0A2P2MNU2_RHIMU</name>
<evidence type="ECO:0000313" key="2">
    <source>
        <dbReference type="EMBL" id="MBX31878.1"/>
    </source>
</evidence>
<dbReference type="PANTHER" id="PTHR46085:SF4">
    <property type="entry name" value="ADP-RIBOSYLATION FACTOR GTPASE-ACTIVATING PROTEIN AGD14-RELATED"/>
    <property type="match status" value="1"/>
</dbReference>
<dbReference type="EMBL" id="GGEC01051394">
    <property type="protein sequence ID" value="MBX31878.1"/>
    <property type="molecule type" value="Transcribed_RNA"/>
</dbReference>
<proteinExistence type="predicted"/>
<protein>
    <submittedName>
        <fullName evidence="2">Uncharacterized protein MANES_09G135500</fullName>
    </submittedName>
</protein>
<sequence>MSSFVCSPTHLSERSLDDRFVNEGPIARVSDYSVSSGGDQTRSGMVSPNFQKDIAFSSAPNQHSSDILVDHMQHQTTNLLYEKNFRRDAVRILQHQRTSSLGSTHAFDSNATCFKPYNSGNSVEFVLEPEKAVGMPRNKLPGFPPSFAPTSDGCLDLFNPSVVPESHSPVALAIDLFQKPAESPANMVDLFEESPSNPVPSMNTSQPSLSPALDLFSGHPVTICNEKTTEQLFSKIEGWATFDSPQPVTSTSGNENLMPSGIPSNVCSSAEIAQASSLTTNLQWPTFPKYSIQRPSPLSYPWHDNLHSIQASGGTAGAQTWNALDNSVTHLPKESINQNHELQDFAKDRIQKPASYGGVLSSSGPLDNAMGPSYAPPVHPLMEEIKSHTTDRRSTNPFDFPYDSESEPGNALDMSSLQTALPDTHLPSTLLGNVTQPWFPQEPIASYIPGGLAIYGRASAKSTVSHEESRGTARQKQGERTEKRGRRKGCHCF</sequence>
<dbReference type="GO" id="GO:0005096">
    <property type="term" value="F:GTPase activator activity"/>
    <property type="evidence" value="ECO:0007669"/>
    <property type="project" value="InterPro"/>
</dbReference>
<dbReference type="AlphaFoldDB" id="A0A2P2MNU2"/>
<evidence type="ECO:0000256" key="1">
    <source>
        <dbReference type="SAM" id="MobiDB-lite"/>
    </source>
</evidence>
<feature type="compositionally biased region" description="Basic residues" evidence="1">
    <location>
        <begin position="483"/>
        <end position="493"/>
    </location>
</feature>
<feature type="compositionally biased region" description="Basic and acidic residues" evidence="1">
    <location>
        <begin position="464"/>
        <end position="482"/>
    </location>
</feature>
<feature type="region of interest" description="Disordered" evidence="1">
    <location>
        <begin position="461"/>
        <end position="493"/>
    </location>
</feature>